<dbReference type="Pfam" id="PF26292">
    <property type="entry name" value="PUA_elF2D"/>
    <property type="match status" value="1"/>
</dbReference>
<dbReference type="SUPFAM" id="SSF88697">
    <property type="entry name" value="PUA domain-like"/>
    <property type="match status" value="1"/>
</dbReference>
<proteinExistence type="predicted"/>
<feature type="region of interest" description="Disordered" evidence="1">
    <location>
        <begin position="219"/>
        <end position="240"/>
    </location>
</feature>
<reference evidence="3" key="1">
    <citation type="submission" date="2021-03" db="EMBL/GenBank/DDBJ databases">
        <title>Draft genome sequence of rust myrtle Austropuccinia psidii MF-1, a brazilian biotype.</title>
        <authorList>
            <person name="Quecine M.C."/>
            <person name="Pachon D.M.R."/>
            <person name="Bonatelli M.L."/>
            <person name="Correr F.H."/>
            <person name="Franceschini L.M."/>
            <person name="Leite T.F."/>
            <person name="Margarido G.R.A."/>
            <person name="Almeida C.A."/>
            <person name="Ferrarezi J.A."/>
            <person name="Labate C.A."/>
        </authorList>
    </citation>
    <scope>NUCLEOTIDE SEQUENCE</scope>
    <source>
        <strain evidence="3">MF-1</strain>
    </source>
</reference>
<dbReference type="GO" id="GO:0003743">
    <property type="term" value="F:translation initiation factor activity"/>
    <property type="evidence" value="ECO:0007669"/>
    <property type="project" value="InterPro"/>
</dbReference>
<dbReference type="PROSITE" id="PS50296">
    <property type="entry name" value="SUI1"/>
    <property type="match status" value="1"/>
</dbReference>
<accession>A0A9Q3D926</accession>
<dbReference type="InterPro" id="IPR048248">
    <property type="entry name" value="PUA_eIF2d-like"/>
</dbReference>
<dbReference type="OrthoDB" id="199771at2759"/>
<dbReference type="SUPFAM" id="SSF55159">
    <property type="entry name" value="eIF1-like"/>
    <property type="match status" value="1"/>
</dbReference>
<evidence type="ECO:0000256" key="1">
    <source>
        <dbReference type="SAM" id="MobiDB-lite"/>
    </source>
</evidence>
<dbReference type="InterPro" id="IPR039757">
    <property type="entry name" value="EIF2D"/>
</dbReference>
<dbReference type="GO" id="GO:0001731">
    <property type="term" value="P:formation of translation preinitiation complex"/>
    <property type="evidence" value="ECO:0007669"/>
    <property type="project" value="InterPro"/>
</dbReference>
<dbReference type="GO" id="GO:0003723">
    <property type="term" value="F:RNA binding"/>
    <property type="evidence" value="ECO:0007669"/>
    <property type="project" value="InterPro"/>
</dbReference>
<feature type="compositionally biased region" description="Polar residues" evidence="1">
    <location>
        <begin position="219"/>
        <end position="233"/>
    </location>
</feature>
<dbReference type="AlphaFoldDB" id="A0A9Q3D926"/>
<evidence type="ECO:0000259" key="2">
    <source>
        <dbReference type="PROSITE" id="PS50296"/>
    </source>
</evidence>
<dbReference type="Pfam" id="PF25304">
    <property type="entry name" value="WHD_eIF2D"/>
    <property type="match status" value="1"/>
</dbReference>
<dbReference type="Proteomes" id="UP000765509">
    <property type="component" value="Unassembled WGS sequence"/>
</dbReference>
<dbReference type="NCBIfam" id="TIGR00451">
    <property type="entry name" value="unchar_dom_2"/>
    <property type="match status" value="1"/>
</dbReference>
<dbReference type="InterPro" id="IPR004521">
    <property type="entry name" value="Uncharacterised_CHP00451"/>
</dbReference>
<dbReference type="EMBL" id="AVOT02014627">
    <property type="protein sequence ID" value="MBW0498240.1"/>
    <property type="molecule type" value="Genomic_DNA"/>
</dbReference>
<dbReference type="Gene3D" id="3.30.780.10">
    <property type="entry name" value="SUI1-like domain"/>
    <property type="match status" value="1"/>
</dbReference>
<comment type="caution">
    <text evidence="3">The sequence shown here is derived from an EMBL/GenBank/DDBJ whole genome shotgun (WGS) entry which is preliminary data.</text>
</comment>
<feature type="domain" description="SUI1" evidence="2">
    <location>
        <begin position="548"/>
        <end position="637"/>
    </location>
</feature>
<dbReference type="InterPro" id="IPR001950">
    <property type="entry name" value="SUI1"/>
</dbReference>
<dbReference type="InterPro" id="IPR015947">
    <property type="entry name" value="PUA-like_sf"/>
</dbReference>
<sequence length="647" mass="72762">MFKRSHSVKPFNSITNSARKKLIKDSLINFSSNSSNPSNLDHQDHLKENDNHRDIDLVSALNQLIPSGLRLCKAFTHLNQKLLIYSDLDQQPIWFQIDKPGNLQLIPTIYTLLKYPKLLPIINTNQHVLSKLTGGADLMIPGITKVERHKLKDLKKDTLISIGVIDQPHQIWAVGLLAQDGNDLLKSDTGKAVLILHTQDDFLWKSGNQRIPNPLLIPSSDSIESKNSNNNMQKDQDPAQSHLLHSQNYANSNKNIQEDVKCTQSFPFNTESAETFAKPLQQTENLIQSSPINPAPELNSKLISPSTPSQVDEILVSALLLSMSQFDYESQLPMIGSLFYSHHIQPFRPADCPRSLGIKDSSAKNLTKWLKLMQKRGYLHLKEDRKLGQTFIVSINSSHPDVEKVVKYRTLADEERKDSSRQQSVSQSDGPKSSQLAPTTITTLFKAVNNSPQWHWLNATNLDPQGLHTREEIKTTILDHLENSLPERERNKKLVQPSQLLSKALMMNPIMPMTRLEMMNELLLKLQAWWKLERAGEVLALCHGEAPSILLRMKKTGAKKSTLLTGLELVGLDPTIFAKELKTLCAGSTTTHSAPPSISSTIPKKLWTGTPGNLMATEIECQGDQRNMIRNYLIENFEISKSIIQII</sequence>
<dbReference type="PANTHER" id="PTHR12217">
    <property type="entry name" value="EUKARYOTIC TRANSLATION INITIATION FACTOR 2D"/>
    <property type="match status" value="1"/>
</dbReference>
<evidence type="ECO:0000313" key="3">
    <source>
        <dbReference type="EMBL" id="MBW0498240.1"/>
    </source>
</evidence>
<evidence type="ECO:0000313" key="4">
    <source>
        <dbReference type="Proteomes" id="UP000765509"/>
    </source>
</evidence>
<name>A0A9Q3D926_9BASI</name>
<organism evidence="3 4">
    <name type="scientific">Austropuccinia psidii MF-1</name>
    <dbReference type="NCBI Taxonomy" id="1389203"/>
    <lineage>
        <taxon>Eukaryota</taxon>
        <taxon>Fungi</taxon>
        <taxon>Dikarya</taxon>
        <taxon>Basidiomycota</taxon>
        <taxon>Pucciniomycotina</taxon>
        <taxon>Pucciniomycetes</taxon>
        <taxon>Pucciniales</taxon>
        <taxon>Sphaerophragmiaceae</taxon>
        <taxon>Austropuccinia</taxon>
    </lineage>
</organism>
<dbReference type="CDD" id="cd21156">
    <property type="entry name" value="PUA_eIF2d-like"/>
    <property type="match status" value="1"/>
</dbReference>
<gene>
    <name evidence="3" type="ORF">O181_037955</name>
</gene>
<dbReference type="InterPro" id="IPR057429">
    <property type="entry name" value="WH_eIF2D"/>
</dbReference>
<dbReference type="Pfam" id="PF01253">
    <property type="entry name" value="SUI1"/>
    <property type="match status" value="1"/>
</dbReference>
<keyword evidence="4" id="KW-1185">Reference proteome</keyword>
<protein>
    <recommendedName>
        <fullName evidence="2">SUI1 domain-containing protein</fullName>
    </recommendedName>
</protein>
<feature type="region of interest" description="Disordered" evidence="1">
    <location>
        <begin position="412"/>
        <end position="436"/>
    </location>
</feature>
<dbReference type="PANTHER" id="PTHR12217:SF4">
    <property type="entry name" value="EUKARYOTIC TRANSLATION INITIATION FACTOR 2D"/>
    <property type="match status" value="1"/>
</dbReference>
<dbReference type="Gene3D" id="3.10.400.20">
    <property type="match status" value="1"/>
</dbReference>
<dbReference type="InterPro" id="IPR036877">
    <property type="entry name" value="SUI1_dom_sf"/>
</dbReference>